<dbReference type="InterPro" id="IPR036322">
    <property type="entry name" value="WD40_repeat_dom_sf"/>
</dbReference>
<evidence type="ECO:0000256" key="3">
    <source>
        <dbReference type="PROSITE-ProRule" id="PRU00221"/>
    </source>
</evidence>
<evidence type="ECO:0000313" key="5">
    <source>
        <dbReference type="Proteomes" id="UP000772434"/>
    </source>
</evidence>
<dbReference type="Proteomes" id="UP000772434">
    <property type="component" value="Unassembled WGS sequence"/>
</dbReference>
<dbReference type="PRINTS" id="PR00320">
    <property type="entry name" value="GPROTEINBRPT"/>
</dbReference>
<sequence length="231" mass="25167">MKIVSGSSDNSVRIWNAETGTAQGNPLQGHSGGVRSVAFCPSGKRVVSGSTDSSVRIWNAETGKAEGIPLLGHTHWVSSVAFSPDGKKIVSGSYDKSIRIWNACTATIDSTLSSTSNFQQKYRLSLCPWDAGHQILDSSPSLQLVSLQPDGWLCGSDSSLFLWIPPEYRAGLTVPHLQVIISQAHKSSINLQTFVHGTSWTQCYTGELFCCIFLLCLLEPQKIRVKSPLNW</sequence>
<keyword evidence="2" id="KW-0677">Repeat</keyword>
<dbReference type="Gene3D" id="2.130.10.10">
    <property type="entry name" value="YVTN repeat-like/Quinoprotein amine dehydrogenase"/>
    <property type="match status" value="1"/>
</dbReference>
<name>A0A9P5TZQ4_9AGAR</name>
<dbReference type="AlphaFoldDB" id="A0A9P5TZQ4"/>
<dbReference type="EMBL" id="JADNRY010000235">
    <property type="protein sequence ID" value="KAF9060602.1"/>
    <property type="molecule type" value="Genomic_DNA"/>
</dbReference>
<feature type="repeat" description="WD" evidence="3">
    <location>
        <begin position="27"/>
        <end position="68"/>
    </location>
</feature>
<dbReference type="PROSITE" id="PS00678">
    <property type="entry name" value="WD_REPEATS_1"/>
    <property type="match status" value="2"/>
</dbReference>
<dbReference type="GO" id="GO:1990234">
    <property type="term" value="C:transferase complex"/>
    <property type="evidence" value="ECO:0007669"/>
    <property type="project" value="UniProtKB-ARBA"/>
</dbReference>
<dbReference type="PROSITE" id="PS50082">
    <property type="entry name" value="WD_REPEATS_2"/>
    <property type="match status" value="3"/>
</dbReference>
<dbReference type="InterPro" id="IPR020472">
    <property type="entry name" value="WD40_PAC1"/>
</dbReference>
<reference evidence="4" key="1">
    <citation type="submission" date="2020-11" db="EMBL/GenBank/DDBJ databases">
        <authorList>
            <consortium name="DOE Joint Genome Institute"/>
            <person name="Ahrendt S."/>
            <person name="Riley R."/>
            <person name="Andreopoulos W."/>
            <person name="Labutti K."/>
            <person name="Pangilinan J."/>
            <person name="Ruiz-Duenas F.J."/>
            <person name="Barrasa J.M."/>
            <person name="Sanchez-Garcia M."/>
            <person name="Camarero S."/>
            <person name="Miyauchi S."/>
            <person name="Serrano A."/>
            <person name="Linde D."/>
            <person name="Babiker R."/>
            <person name="Drula E."/>
            <person name="Ayuso-Fernandez I."/>
            <person name="Pacheco R."/>
            <person name="Padilla G."/>
            <person name="Ferreira P."/>
            <person name="Barriuso J."/>
            <person name="Kellner H."/>
            <person name="Castanera R."/>
            <person name="Alfaro M."/>
            <person name="Ramirez L."/>
            <person name="Pisabarro A.G."/>
            <person name="Kuo A."/>
            <person name="Tritt A."/>
            <person name="Lipzen A."/>
            <person name="He G."/>
            <person name="Yan M."/>
            <person name="Ng V."/>
            <person name="Cullen D."/>
            <person name="Martin F."/>
            <person name="Rosso M.-N."/>
            <person name="Henrissat B."/>
            <person name="Hibbett D."/>
            <person name="Martinez A.T."/>
            <person name="Grigoriev I.V."/>
        </authorList>
    </citation>
    <scope>NUCLEOTIDE SEQUENCE</scope>
    <source>
        <strain evidence="4">AH 40177</strain>
    </source>
</reference>
<dbReference type="SMART" id="SM00320">
    <property type="entry name" value="WD40"/>
    <property type="match status" value="2"/>
</dbReference>
<dbReference type="PROSITE" id="PS50294">
    <property type="entry name" value="WD_REPEATS_REGION"/>
    <property type="match status" value="3"/>
</dbReference>
<keyword evidence="1 3" id="KW-0853">WD repeat</keyword>
<dbReference type="GO" id="GO:0005634">
    <property type="term" value="C:nucleus"/>
    <property type="evidence" value="ECO:0007669"/>
    <property type="project" value="TreeGrafter"/>
</dbReference>
<dbReference type="SUPFAM" id="SSF50978">
    <property type="entry name" value="WD40 repeat-like"/>
    <property type="match status" value="1"/>
</dbReference>
<gene>
    <name evidence="4" type="ORF">BDP27DRAFT_1236580</name>
</gene>
<dbReference type="InterPro" id="IPR015943">
    <property type="entry name" value="WD40/YVTN_repeat-like_dom_sf"/>
</dbReference>
<dbReference type="InterPro" id="IPR001680">
    <property type="entry name" value="WD40_rpt"/>
</dbReference>
<accession>A0A9P5TZQ4</accession>
<dbReference type="OrthoDB" id="6262491at2759"/>
<dbReference type="InterPro" id="IPR019775">
    <property type="entry name" value="WD40_repeat_CS"/>
</dbReference>
<organism evidence="4 5">
    <name type="scientific">Rhodocollybia butyracea</name>
    <dbReference type="NCBI Taxonomy" id="206335"/>
    <lineage>
        <taxon>Eukaryota</taxon>
        <taxon>Fungi</taxon>
        <taxon>Dikarya</taxon>
        <taxon>Basidiomycota</taxon>
        <taxon>Agaricomycotina</taxon>
        <taxon>Agaricomycetes</taxon>
        <taxon>Agaricomycetidae</taxon>
        <taxon>Agaricales</taxon>
        <taxon>Marasmiineae</taxon>
        <taxon>Omphalotaceae</taxon>
        <taxon>Rhodocollybia</taxon>
    </lineage>
</organism>
<proteinExistence type="predicted"/>
<keyword evidence="5" id="KW-1185">Reference proteome</keyword>
<evidence type="ECO:0000313" key="4">
    <source>
        <dbReference type="EMBL" id="KAF9060602.1"/>
    </source>
</evidence>
<comment type="caution">
    <text evidence="4">The sequence shown here is derived from an EMBL/GenBank/DDBJ whole genome shotgun (WGS) entry which is preliminary data.</text>
</comment>
<dbReference type="PANTHER" id="PTHR22847:SF637">
    <property type="entry name" value="WD REPEAT DOMAIN 5B"/>
    <property type="match status" value="1"/>
</dbReference>
<evidence type="ECO:0000256" key="2">
    <source>
        <dbReference type="ARBA" id="ARBA00022737"/>
    </source>
</evidence>
<dbReference type="Pfam" id="PF00400">
    <property type="entry name" value="WD40"/>
    <property type="match status" value="3"/>
</dbReference>
<feature type="repeat" description="WD" evidence="3">
    <location>
        <begin position="70"/>
        <end position="102"/>
    </location>
</feature>
<dbReference type="PANTHER" id="PTHR22847">
    <property type="entry name" value="WD40 REPEAT PROTEIN"/>
    <property type="match status" value="1"/>
</dbReference>
<feature type="repeat" description="WD" evidence="3">
    <location>
        <begin position="1"/>
        <end position="25"/>
    </location>
</feature>
<evidence type="ECO:0000256" key="1">
    <source>
        <dbReference type="ARBA" id="ARBA00022574"/>
    </source>
</evidence>
<protein>
    <submittedName>
        <fullName evidence="4">WD40-repeat-containing domain protein</fullName>
    </submittedName>
</protein>